<sequence length="967" mass="109862">MQVSSPILTEHPEINVLLHKPIHSTHRIKYTCFGVSPNYIILGSSSGSLYLFSREECIFQQLIPLSEGLICHVLISPDEKLVALATMGGSVCFVSLKPVVKQIALSTEHVGKCVTCLCWDDNSSALYIGDSTGKISVMVQSIFTVNGIFQVPASTLMNLDSKIIQMDFNSSLLLISTLTRSYLCDTVQEQYKQIGNKTRIGEFGACFYKIYNEHNADGFVKLQEQKNADPSRHINLKENLYVNEANDIRIYCARPGSRLWEVTKSGTVTKTHQFKEALVAPPNTIYKINDSEVMQIGETAEACNPQSVNFTRLLMFGWKYLFSWTSSGIYIIDPNNSSILLWSNELTDIIMADVIKDNIYLMLQSGEFRCLTLTTFDNLILQLYEKKCYNKCLQVCFLFKPDLFHSNLDSEFIEIYKKDNKCNILNSDEIALKLHSLITVLKSNVKKSPIKLNSGIVVVNSKQAIVDHEDCNSYSWFDVKMDVPSSSNEDLLHEVTDFSLNTKLCPNTMNFIESNAFVKNNVHENEEISKPDEILNLDPRNTISSRKIEQTNVQEDCISFLKTRTDNSKNEKTQIYLNEEIMRDVHIKLAPVYNIIKNIKSVLINSQIEEISLQLRNAIKEVTKSHGELGEMNECVYKVIHDVELQYNIAVLQSFSTEMSCINLTKGTLLEICKCFIDINAKNYKECICGFPCLMEKISQPKFLEVGTTLLKSLMSEDAEFCIKLCGKVPYLWRKYFSLCAKENSVSSDILLQCLQTKDSVILSFILPLLDTRQWKLVDVCLQKMEKKQCLFCDKVLDLIMDPNELMIDWNEVCREIVQREKVEVAFTLLVKVHSIFSNVIFNNSIYQALIFKKILERGGLQRSVYFDCDSIAKDRCEALSSKKVAAHLANMLEKDVDIPMDVEKLSTTTHHWGMKCKAKSLSCPCCTLSLKTPILLNNNGVALFPCGHGYHVNCLLQNKLFVCNLH</sequence>
<dbReference type="PANTHER" id="PTHR23287">
    <property type="entry name" value="RUBY-EYE2-LIKE PROTEIN"/>
    <property type="match status" value="1"/>
</dbReference>
<keyword evidence="2" id="KW-1185">Reference proteome</keyword>
<dbReference type="Proteomes" id="UP000694920">
    <property type="component" value="Unplaced"/>
</dbReference>
<proteinExistence type="predicted"/>
<dbReference type="Pfam" id="PF23756">
    <property type="entry name" value="Beta-prop_HPS5"/>
    <property type="match status" value="1"/>
</dbReference>
<dbReference type="KEGG" id="ccin:107262761"/>
<dbReference type="InterPro" id="IPR015943">
    <property type="entry name" value="WD40/YVTN_repeat-like_dom_sf"/>
</dbReference>
<name>A0AAJ7FCB3_CEPCN</name>
<dbReference type="Gene3D" id="2.130.10.10">
    <property type="entry name" value="YVTN repeat-like/Quinoprotein amine dehydrogenase"/>
    <property type="match status" value="1"/>
</dbReference>
<gene>
    <name evidence="3" type="primary">LOC107262761</name>
</gene>
<dbReference type="PANTHER" id="PTHR23287:SF18">
    <property type="entry name" value="BLOC-2 COMPLEX MEMBER HPS5"/>
    <property type="match status" value="1"/>
</dbReference>
<evidence type="ECO:0000313" key="2">
    <source>
        <dbReference type="Proteomes" id="UP000694920"/>
    </source>
</evidence>
<dbReference type="GeneID" id="107262761"/>
<dbReference type="AlphaFoldDB" id="A0AAJ7FCB3"/>
<evidence type="ECO:0000259" key="1">
    <source>
        <dbReference type="Pfam" id="PF23756"/>
    </source>
</evidence>
<dbReference type="InterPro" id="IPR036322">
    <property type="entry name" value="WD40_repeat_dom_sf"/>
</dbReference>
<organism evidence="2 3">
    <name type="scientific">Cephus cinctus</name>
    <name type="common">Wheat stem sawfly</name>
    <dbReference type="NCBI Taxonomy" id="211228"/>
    <lineage>
        <taxon>Eukaryota</taxon>
        <taxon>Metazoa</taxon>
        <taxon>Ecdysozoa</taxon>
        <taxon>Arthropoda</taxon>
        <taxon>Hexapoda</taxon>
        <taxon>Insecta</taxon>
        <taxon>Pterygota</taxon>
        <taxon>Neoptera</taxon>
        <taxon>Endopterygota</taxon>
        <taxon>Hymenoptera</taxon>
        <taxon>Cephoidea</taxon>
        <taxon>Cephidae</taxon>
        <taxon>Cephus</taxon>
    </lineage>
</organism>
<dbReference type="SUPFAM" id="SSF50978">
    <property type="entry name" value="WD40 repeat-like"/>
    <property type="match status" value="1"/>
</dbReference>
<dbReference type="GO" id="GO:0048066">
    <property type="term" value="P:developmental pigmentation"/>
    <property type="evidence" value="ECO:0007669"/>
    <property type="project" value="TreeGrafter"/>
</dbReference>
<accession>A0AAJ7FCB3</accession>
<dbReference type="RefSeq" id="XP_015584779.1">
    <property type="nucleotide sequence ID" value="XM_015729293.1"/>
</dbReference>
<feature type="domain" description="HPS5-like beta-propeller" evidence="1">
    <location>
        <begin position="8"/>
        <end position="215"/>
    </location>
</feature>
<reference evidence="3" key="1">
    <citation type="submission" date="2025-08" db="UniProtKB">
        <authorList>
            <consortium name="RefSeq"/>
        </authorList>
    </citation>
    <scope>IDENTIFICATION</scope>
</reference>
<dbReference type="CTD" id="119585041"/>
<protein>
    <submittedName>
        <fullName evidence="3">Uncharacterized protein LOC107262761</fullName>
    </submittedName>
</protein>
<dbReference type="GO" id="GO:0005737">
    <property type="term" value="C:cytoplasm"/>
    <property type="evidence" value="ECO:0007669"/>
    <property type="project" value="TreeGrafter"/>
</dbReference>
<evidence type="ECO:0000313" key="3">
    <source>
        <dbReference type="RefSeq" id="XP_015584779.1"/>
    </source>
</evidence>
<dbReference type="InterPro" id="IPR056499">
    <property type="entry name" value="Beta-prop_HPS5-like"/>
</dbReference>